<dbReference type="InterPro" id="IPR005467">
    <property type="entry name" value="His_kinase_dom"/>
</dbReference>
<evidence type="ECO:0000259" key="7">
    <source>
        <dbReference type="PROSITE" id="PS50109"/>
    </source>
</evidence>
<dbReference type="PANTHER" id="PTHR43547">
    <property type="entry name" value="TWO-COMPONENT HISTIDINE KINASE"/>
    <property type="match status" value="1"/>
</dbReference>
<dbReference type="SUPFAM" id="SSF55874">
    <property type="entry name" value="ATPase domain of HSP90 chaperone/DNA topoisomerase II/histidine kinase"/>
    <property type="match status" value="1"/>
</dbReference>
<evidence type="ECO:0000256" key="3">
    <source>
        <dbReference type="ARBA" id="ARBA00022553"/>
    </source>
</evidence>
<dbReference type="OrthoDB" id="1791938at2"/>
<dbReference type="InterPro" id="IPR036890">
    <property type="entry name" value="HATPase_C_sf"/>
</dbReference>
<keyword evidence="9" id="KW-1185">Reference proteome</keyword>
<keyword evidence="6" id="KW-0812">Transmembrane</keyword>
<evidence type="ECO:0000256" key="6">
    <source>
        <dbReference type="SAM" id="Phobius"/>
    </source>
</evidence>
<feature type="domain" description="Histidine kinase" evidence="7">
    <location>
        <begin position="304"/>
        <end position="415"/>
    </location>
</feature>
<evidence type="ECO:0000256" key="2">
    <source>
        <dbReference type="ARBA" id="ARBA00012438"/>
    </source>
</evidence>
<keyword evidence="6" id="KW-0472">Membrane</keyword>
<evidence type="ECO:0000256" key="5">
    <source>
        <dbReference type="ARBA" id="ARBA00023012"/>
    </source>
</evidence>
<evidence type="ECO:0000313" key="8">
    <source>
        <dbReference type="EMBL" id="OPJ56374.1"/>
    </source>
</evidence>
<feature type="transmembrane region" description="Helical" evidence="6">
    <location>
        <begin position="50"/>
        <end position="71"/>
    </location>
</feature>
<comment type="catalytic activity">
    <reaction evidence="1">
        <text>ATP + protein L-histidine = ADP + protein N-phospho-L-histidine.</text>
        <dbReference type="EC" id="2.7.13.3"/>
    </reaction>
</comment>
<keyword evidence="3" id="KW-0597">Phosphoprotein</keyword>
<protein>
    <recommendedName>
        <fullName evidence="2">histidine kinase</fullName>
        <ecNumber evidence="2">2.7.13.3</ecNumber>
    </recommendedName>
</protein>
<name>A0A1V4I916_9FIRM</name>
<comment type="caution">
    <text evidence="8">The sequence shown here is derived from an EMBL/GenBank/DDBJ whole genome shotgun (WGS) entry which is preliminary data.</text>
</comment>
<feature type="transmembrane region" description="Helical" evidence="6">
    <location>
        <begin position="77"/>
        <end position="98"/>
    </location>
</feature>
<dbReference type="PRINTS" id="PR00344">
    <property type="entry name" value="BCTRLSENSOR"/>
</dbReference>
<evidence type="ECO:0000256" key="4">
    <source>
        <dbReference type="ARBA" id="ARBA00022777"/>
    </source>
</evidence>
<evidence type="ECO:0000256" key="1">
    <source>
        <dbReference type="ARBA" id="ARBA00000085"/>
    </source>
</evidence>
<dbReference type="InterPro" id="IPR003594">
    <property type="entry name" value="HATPase_dom"/>
</dbReference>
<feature type="transmembrane region" description="Helical" evidence="6">
    <location>
        <begin position="110"/>
        <end position="128"/>
    </location>
</feature>
<dbReference type="AlphaFoldDB" id="A0A1V4I916"/>
<gene>
    <name evidence="8" type="primary">glnK</name>
    <name evidence="8" type="ORF">CLOTH_07780</name>
</gene>
<feature type="transmembrane region" description="Helical" evidence="6">
    <location>
        <begin position="7"/>
        <end position="22"/>
    </location>
</feature>
<dbReference type="EC" id="2.7.13.3" evidence="2"/>
<reference evidence="8 9" key="1">
    <citation type="submission" date="2017-03" db="EMBL/GenBank/DDBJ databases">
        <title>Genome sequence of Clostridium thermoalcaliphilum DSM 7309.</title>
        <authorList>
            <person name="Poehlein A."/>
            <person name="Daniel R."/>
        </authorList>
    </citation>
    <scope>NUCLEOTIDE SEQUENCE [LARGE SCALE GENOMIC DNA]</scope>
    <source>
        <strain evidence="8 9">DSM 7309</strain>
    </source>
</reference>
<dbReference type="Gene3D" id="3.30.565.10">
    <property type="entry name" value="Histidine kinase-like ATPase, C-terminal domain"/>
    <property type="match status" value="1"/>
</dbReference>
<dbReference type="InterPro" id="IPR004358">
    <property type="entry name" value="Sig_transdc_His_kin-like_C"/>
</dbReference>
<organism evidence="8 9">
    <name type="scientific">Alkalithermobacter paradoxus</name>
    <dbReference type="NCBI Taxonomy" id="29349"/>
    <lineage>
        <taxon>Bacteria</taxon>
        <taxon>Bacillati</taxon>
        <taxon>Bacillota</taxon>
        <taxon>Clostridia</taxon>
        <taxon>Peptostreptococcales</taxon>
        <taxon>Tepidibacteraceae</taxon>
        <taxon>Alkalithermobacter</taxon>
    </lineage>
</organism>
<proteinExistence type="predicted"/>
<keyword evidence="6" id="KW-1133">Transmembrane helix</keyword>
<dbReference type="SMART" id="SM00387">
    <property type="entry name" value="HATPase_c"/>
    <property type="match status" value="1"/>
</dbReference>
<dbReference type="GO" id="GO:0000155">
    <property type="term" value="F:phosphorelay sensor kinase activity"/>
    <property type="evidence" value="ECO:0007669"/>
    <property type="project" value="TreeGrafter"/>
</dbReference>
<sequence length="434" mass="50567">MNKIKKMLLIAFSIALISQVYINLFSNNFRISLAVIFFPIFLLNYSQLNVIATSIITSFTVFIFRSVIHYYSVYSEAAFIINYPVIFFYILYGIGFYILDIRNEKDTIKVILSLWICDFISNLFEVLIRTENIVNIDIYSVSKILAIIALIRVILVFLIITLTKHYKLLLMKEEHEERYRKLILLISSLKSEIYLMNKNIDNIELVMNNAFKLYKDMSDENANQTSLALSIAKDVHEIKKDYIRVIRGIEELTVNKIEYTKMSLKDIFYILEDSTSKYISAEGKDIDIIFQREGNFYTKYHYTLISILRNLIQNSIESIDTIGQKGTIMVRHFEDNDVHNFIVYDNGKGIKQKDIDYIFNPGFSTKFNNKTGDINRGLGLTLVKDIVENEFSGRIKVNSQYEDGTIFEIKIPKIKIEYIKSQEGDGDEYEVLHS</sequence>
<dbReference type="EMBL" id="MZGW01000002">
    <property type="protein sequence ID" value="OPJ56374.1"/>
    <property type="molecule type" value="Genomic_DNA"/>
</dbReference>
<keyword evidence="5" id="KW-0902">Two-component regulatory system</keyword>
<dbReference type="Pfam" id="PF02518">
    <property type="entry name" value="HATPase_c"/>
    <property type="match status" value="1"/>
</dbReference>
<dbReference type="STRING" id="29349.CLOTH_07780"/>
<accession>A0A1V4I916</accession>
<dbReference type="PROSITE" id="PS50109">
    <property type="entry name" value="HIS_KIN"/>
    <property type="match status" value="1"/>
</dbReference>
<feature type="transmembrane region" description="Helical" evidence="6">
    <location>
        <begin position="140"/>
        <end position="162"/>
    </location>
</feature>
<evidence type="ECO:0000313" key="9">
    <source>
        <dbReference type="Proteomes" id="UP000190140"/>
    </source>
</evidence>
<dbReference type="RefSeq" id="WP_079411415.1">
    <property type="nucleotide sequence ID" value="NZ_MZGW01000002.1"/>
</dbReference>
<dbReference type="PANTHER" id="PTHR43547:SF10">
    <property type="entry name" value="SENSOR HISTIDINE KINASE DCUS"/>
    <property type="match status" value="1"/>
</dbReference>
<keyword evidence="4 8" id="KW-0418">Kinase</keyword>
<keyword evidence="8" id="KW-0808">Transferase</keyword>
<dbReference type="Proteomes" id="UP000190140">
    <property type="component" value="Unassembled WGS sequence"/>
</dbReference>